<gene>
    <name evidence="2" type="ORF">SAMN06265222_104199</name>
</gene>
<keyword evidence="3" id="KW-1185">Reference proteome</keyword>
<name>A0ABY1PZF3_9BACT</name>
<sequence length="162" mass="18290">MTLTIRQGIPPRSSLGTVIPPRAQATIPIQTIEPIMAKCDQGYLCESCGLEVTSIVDSDLYLRFVIGQLDAERLHLSPERHLRCNPSLSQYIADARFDPVVVEGDFDHRQLDPEFVARQFDRITRGYQRLWTINESPEPISLLDYPIPDDDNDTAPTAPQAR</sequence>
<proteinExistence type="predicted"/>
<evidence type="ECO:0000256" key="1">
    <source>
        <dbReference type="SAM" id="MobiDB-lite"/>
    </source>
</evidence>
<feature type="region of interest" description="Disordered" evidence="1">
    <location>
        <begin position="142"/>
        <end position="162"/>
    </location>
</feature>
<protein>
    <submittedName>
        <fullName evidence="2">Uncharacterized protein</fullName>
    </submittedName>
</protein>
<evidence type="ECO:0000313" key="3">
    <source>
        <dbReference type="Proteomes" id="UP001158067"/>
    </source>
</evidence>
<evidence type="ECO:0000313" key="2">
    <source>
        <dbReference type="EMBL" id="SMP54063.1"/>
    </source>
</evidence>
<comment type="caution">
    <text evidence="2">The sequence shown here is derived from an EMBL/GenBank/DDBJ whole genome shotgun (WGS) entry which is preliminary data.</text>
</comment>
<dbReference type="EMBL" id="FXUG01000004">
    <property type="protein sequence ID" value="SMP54063.1"/>
    <property type="molecule type" value="Genomic_DNA"/>
</dbReference>
<accession>A0ABY1PZF3</accession>
<reference evidence="2 3" key="1">
    <citation type="submission" date="2017-05" db="EMBL/GenBank/DDBJ databases">
        <authorList>
            <person name="Varghese N."/>
            <person name="Submissions S."/>
        </authorList>
    </citation>
    <scope>NUCLEOTIDE SEQUENCE [LARGE SCALE GENOMIC DNA]</scope>
    <source>
        <strain evidence="2 3">DSM 25457</strain>
    </source>
</reference>
<dbReference type="Proteomes" id="UP001158067">
    <property type="component" value="Unassembled WGS sequence"/>
</dbReference>
<organism evidence="2 3">
    <name type="scientific">Neorhodopirellula lusitana</name>
    <dbReference type="NCBI Taxonomy" id="445327"/>
    <lineage>
        <taxon>Bacteria</taxon>
        <taxon>Pseudomonadati</taxon>
        <taxon>Planctomycetota</taxon>
        <taxon>Planctomycetia</taxon>
        <taxon>Pirellulales</taxon>
        <taxon>Pirellulaceae</taxon>
        <taxon>Neorhodopirellula</taxon>
    </lineage>
</organism>